<accession>A0AAD5UW83</accession>
<dbReference type="GO" id="GO:0008270">
    <property type="term" value="F:zinc ion binding"/>
    <property type="evidence" value="ECO:0007669"/>
    <property type="project" value="UniProtKB-KW"/>
</dbReference>
<evidence type="ECO:0000259" key="3">
    <source>
        <dbReference type="PROSITE" id="PS50103"/>
    </source>
</evidence>
<feature type="zinc finger region" description="C3H1-type" evidence="1">
    <location>
        <begin position="53"/>
        <end position="80"/>
    </location>
</feature>
<feature type="compositionally biased region" description="Polar residues" evidence="2">
    <location>
        <begin position="126"/>
        <end position="149"/>
    </location>
</feature>
<gene>
    <name evidence="4" type="ORF">NLI96_g11298</name>
</gene>
<dbReference type="AlphaFoldDB" id="A0AAD5UW83"/>
<feature type="region of interest" description="Disordered" evidence="2">
    <location>
        <begin position="432"/>
        <end position="463"/>
    </location>
</feature>
<keyword evidence="1" id="KW-0863">Zinc-finger</keyword>
<evidence type="ECO:0000313" key="4">
    <source>
        <dbReference type="EMBL" id="KAJ3476235.1"/>
    </source>
</evidence>
<protein>
    <recommendedName>
        <fullName evidence="3">C3H1-type domain-containing protein</fullName>
    </recommendedName>
</protein>
<feature type="region of interest" description="Disordered" evidence="2">
    <location>
        <begin position="86"/>
        <end position="304"/>
    </location>
</feature>
<feature type="compositionally biased region" description="Polar residues" evidence="2">
    <location>
        <begin position="453"/>
        <end position="462"/>
    </location>
</feature>
<feature type="compositionally biased region" description="Polar residues" evidence="2">
    <location>
        <begin position="571"/>
        <end position="588"/>
    </location>
</feature>
<feature type="region of interest" description="Disordered" evidence="2">
    <location>
        <begin position="529"/>
        <end position="619"/>
    </location>
</feature>
<feature type="compositionally biased region" description="Polar residues" evidence="2">
    <location>
        <begin position="278"/>
        <end position="300"/>
    </location>
</feature>
<reference evidence="4" key="1">
    <citation type="submission" date="2022-07" db="EMBL/GenBank/DDBJ databases">
        <title>Genome Sequence of Physisporinus lineatus.</title>
        <authorList>
            <person name="Buettner E."/>
        </authorList>
    </citation>
    <scope>NUCLEOTIDE SEQUENCE</scope>
    <source>
        <strain evidence="4">VT162</strain>
    </source>
</reference>
<keyword evidence="5" id="KW-1185">Reference proteome</keyword>
<evidence type="ECO:0000256" key="1">
    <source>
        <dbReference type="PROSITE-ProRule" id="PRU00723"/>
    </source>
</evidence>
<name>A0AAD5UW83_9APHY</name>
<feature type="domain" description="C3H1-type" evidence="3">
    <location>
        <begin position="53"/>
        <end position="80"/>
    </location>
</feature>
<dbReference type="InterPro" id="IPR000571">
    <property type="entry name" value="Znf_CCCH"/>
</dbReference>
<sequence>MPVADSKQDDSSHDSSREERDKDKDRGDRNKQKASSGKTGASCPFSHAVLEPGQAKEICAWFVKGNCKFGHKCALAHVLPGQNMSMDRKNKKAAQAAANAANQNHSSGRDSHRGGRSRGNNHNSSQSAGNRNSLLSGSTAPTRSLSSSRGPMPMPLRSTLSPSAPAPPVKDTDFSSFGLPDESNKLPNAPAQAKSTSSVDLTDSSPPQETDVSPDPPKPQEQPQEASKSPPPLPLSTPRRNPQSDRSSPSVPDFGPIGSPPRASSSSRVSRSNGLSPGTSPHNAPLSSSPFSAPTTQTSFAIRDQLESANDFKAMSGLSASLGAMMSWDRKPASRLRNGNTLSGEVVVEDEDLEEFIPGSLSELLTPEERSRRLSRTASTRPSIAVADGDIPASQLQAGLQQGYSRSVPAPSLLQDIRSIWSDNAGGIPGSPDTSGHLAGPTITGGGLGNGTPSSFQSNSGFPSRLDEMLAPSNASAAFLPGLHHYINKPGARVAGAQSLYPTATSASGQHLSGAYSAGLGGMALSPPRVSSYTSRLDSGPTDPFLSQTRRPIPGSTDPFTSEQDERRSALSPSTRALQSHAPGQSLPQGLAAGYSRIHALPPLPSPSTPSAFSPGRNLVGFSPGTKTLGHVSSLSGEWHSVSPGAPNAADPATLSTSGNQAALVGLETMFSRLSYSAAASSENLHLSNTMAFTHPHLPSFSGPSGPPPGLVARNASGRSYNSGQPGPLSPLSRPVPTEDDDLFFSMDSMDG</sequence>
<feature type="compositionally biased region" description="Low complexity" evidence="2">
    <location>
        <begin position="255"/>
        <end position="277"/>
    </location>
</feature>
<feature type="region of interest" description="Disordered" evidence="2">
    <location>
        <begin position="1"/>
        <end position="46"/>
    </location>
</feature>
<keyword evidence="1" id="KW-0479">Metal-binding</keyword>
<feature type="compositionally biased region" description="Polar residues" evidence="2">
    <location>
        <begin position="193"/>
        <end position="211"/>
    </location>
</feature>
<evidence type="ECO:0000313" key="5">
    <source>
        <dbReference type="Proteomes" id="UP001212997"/>
    </source>
</evidence>
<dbReference type="Proteomes" id="UP001212997">
    <property type="component" value="Unassembled WGS sequence"/>
</dbReference>
<comment type="caution">
    <text evidence="4">The sequence shown here is derived from an EMBL/GenBank/DDBJ whole genome shotgun (WGS) entry which is preliminary data.</text>
</comment>
<evidence type="ECO:0000256" key="2">
    <source>
        <dbReference type="SAM" id="MobiDB-lite"/>
    </source>
</evidence>
<dbReference type="PROSITE" id="PS50103">
    <property type="entry name" value="ZF_C3H1"/>
    <property type="match status" value="1"/>
</dbReference>
<feature type="region of interest" description="Disordered" evidence="2">
    <location>
        <begin position="698"/>
        <end position="752"/>
    </location>
</feature>
<organism evidence="4 5">
    <name type="scientific">Meripilus lineatus</name>
    <dbReference type="NCBI Taxonomy" id="2056292"/>
    <lineage>
        <taxon>Eukaryota</taxon>
        <taxon>Fungi</taxon>
        <taxon>Dikarya</taxon>
        <taxon>Basidiomycota</taxon>
        <taxon>Agaricomycotina</taxon>
        <taxon>Agaricomycetes</taxon>
        <taxon>Polyporales</taxon>
        <taxon>Meripilaceae</taxon>
        <taxon>Meripilus</taxon>
    </lineage>
</organism>
<proteinExistence type="predicted"/>
<dbReference type="EMBL" id="JANAWD010000735">
    <property type="protein sequence ID" value="KAJ3476235.1"/>
    <property type="molecule type" value="Genomic_DNA"/>
</dbReference>
<feature type="region of interest" description="Disordered" evidence="2">
    <location>
        <begin position="633"/>
        <end position="655"/>
    </location>
</feature>
<feature type="compositionally biased region" description="Low complexity" evidence="2">
    <location>
        <begin position="93"/>
        <end position="106"/>
    </location>
</feature>
<feature type="compositionally biased region" description="Basic and acidic residues" evidence="2">
    <location>
        <begin position="1"/>
        <end position="31"/>
    </location>
</feature>
<keyword evidence="1" id="KW-0862">Zinc</keyword>
<dbReference type="Gene3D" id="4.10.1000.10">
    <property type="entry name" value="Zinc finger, CCCH-type"/>
    <property type="match status" value="1"/>
</dbReference>